<evidence type="ECO:0000256" key="1">
    <source>
        <dbReference type="SAM" id="MobiDB-lite"/>
    </source>
</evidence>
<feature type="compositionally biased region" description="Polar residues" evidence="1">
    <location>
        <begin position="1066"/>
        <end position="1081"/>
    </location>
</feature>
<protein>
    <recommendedName>
        <fullName evidence="4">Photoreceptor cilium actin regulator</fullName>
    </recommendedName>
</protein>
<dbReference type="GO" id="GO:1903546">
    <property type="term" value="P:protein localization to photoreceptor outer segment"/>
    <property type="evidence" value="ECO:0007669"/>
    <property type="project" value="TreeGrafter"/>
</dbReference>
<gene>
    <name evidence="2" type="ORF">XELAEV_18026330mg</name>
</gene>
<feature type="compositionally biased region" description="Polar residues" evidence="1">
    <location>
        <begin position="459"/>
        <end position="475"/>
    </location>
</feature>
<feature type="region of interest" description="Disordered" evidence="1">
    <location>
        <begin position="335"/>
        <end position="354"/>
    </location>
</feature>
<feature type="region of interest" description="Disordered" evidence="1">
    <location>
        <begin position="510"/>
        <end position="560"/>
    </location>
</feature>
<dbReference type="InterPro" id="IPR029352">
    <property type="entry name" value="PCARE"/>
</dbReference>
<feature type="compositionally biased region" description="Low complexity" evidence="1">
    <location>
        <begin position="1172"/>
        <end position="1189"/>
    </location>
</feature>
<feature type="region of interest" description="Disordered" evidence="1">
    <location>
        <begin position="100"/>
        <end position="157"/>
    </location>
</feature>
<evidence type="ECO:0008006" key="4">
    <source>
        <dbReference type="Google" id="ProtNLM"/>
    </source>
</evidence>
<accession>A0A974HIX5</accession>
<feature type="region of interest" description="Disordered" evidence="1">
    <location>
        <begin position="428"/>
        <end position="488"/>
    </location>
</feature>
<sequence length="1310" mass="144435">MGCSPSHSGIIQSIAKNAAKPLKKNKEAIPAGHENDGLTIPLLGAQRAICELSSGIMTLENGLEDKHWVLSQKAAESSLSVPEGDRKDRARDIADEAMVHLSKQKDLPERGSIRKQSSTGSEPELGNGEHNPRRSKKSKRQRSLKCRSTKTRDQEIAFPEAEKKVDFPELLVKAHEHAYSYLNPNLSKYEAIICMANQATETQLIMQQMITFMALRFDEINTCMEELAEDGEKMLKEVGGNLVWPAVKGDTSEHPDLLQQLLLYTVNKMQELNSTVSCLTSNALKETCSYLQSATANLQEKLKVKQQSDERLMRTIRLLESSAFECPQSNSHDMALYSEDSGIGGDTESIKERRCDSVGQESLIKGEEELISKVAKPSMDIKYKETSETRMNINENIHSSPSAKPNRPRVYQQSSFADSLSLNSLDSSTTLEQGSINNQDSDETSDSDDSYNDGLDNKSMLSQATLSQRPLSSPAGTGGYKNPSKWLENPSNEMSLKMKEAISEKIKFVPKKSRSHVWNREEDATLASKRPSTADGNNRRTSKQKRSRSAESLRSQAEDPTLVELQRTQKELGRKLELMYTSDGSAKKGRQQNMNGKSLHNENVSTANVNSSSKLKACLDKSFNILPSQERVSFKRSDKSIAKDTKNSLTSASILQLHSATNTNIPLTGPKSEGKSISPRQSVRKLIETFSPADESTHITSVKSLGPLRCVRKFGVPVLPPTIPVFQALQPLDQSLPVRDWTSITPSTCLYTSHSVTNFPSAACEDRTNVNEEGAEDLESFPPPPLEILMDDSFSVLQSEEHTATELKTSQSILASGKQATCTEKKPSASQKMKTSINVKDLLPSKNSTVSYMSIKTQEPTRKFSLESGLQLAGGREINAETLKRHEMEQAAHLYKQSCKIIPLQNPGEVVKSDNDGEMTQACADVPPTFKQKQYSPASQRKSEKIPAGIRRVSPTRATVPSPPTEKRLTNLPVNTTLFKTQFHTQKSSPPVTRNASHTSTPKIPSPPVQRKLPSPTSQQKSPSPSAQRKLPSPPPHQKSHSLGFQRKLPSPPPHQKSPSPVVQRKLSNSPSHQNSTSLLNQRKLPSPPCQRKLSSPPQGQRQPSPPNQSSLPSPPSSCRDPSPPIYCTPSPPMSPSFSYKGARRGSDDLQLSSKWIGNAQSIFCPSSNSLFETKPTTPPTFSTKETPPQSNGTTPHLRHSFSSRPNEDQHRRIAMSAANPQPFVRRSYSDRRPRVQLRLPVSISASAVSEPSLQQIGCFSLSSSLILFSCFSCEVPTRRESEPWAGQSLADLRASDPDLCIVGQGFQPE</sequence>
<dbReference type="Proteomes" id="UP000694892">
    <property type="component" value="Chromosome 5L"/>
</dbReference>
<dbReference type="EMBL" id="CM004474">
    <property type="protein sequence ID" value="OCT79520.1"/>
    <property type="molecule type" value="Genomic_DNA"/>
</dbReference>
<feature type="compositionally biased region" description="Basic residues" evidence="1">
    <location>
        <begin position="133"/>
        <end position="149"/>
    </location>
</feature>
<feature type="compositionally biased region" description="Basic and acidic residues" evidence="1">
    <location>
        <begin position="100"/>
        <end position="112"/>
    </location>
</feature>
<feature type="compositionally biased region" description="Polar residues" evidence="1">
    <location>
        <begin position="972"/>
        <end position="1003"/>
    </location>
</feature>
<feature type="compositionally biased region" description="Low complexity" evidence="1">
    <location>
        <begin position="1014"/>
        <end position="1028"/>
    </location>
</feature>
<dbReference type="OMA" id="HSIFCPA"/>
<dbReference type="GO" id="GO:0001750">
    <property type="term" value="C:photoreceptor outer segment"/>
    <property type="evidence" value="ECO:0007669"/>
    <property type="project" value="TreeGrafter"/>
</dbReference>
<name>A0A974HIX5_XENLA</name>
<dbReference type="PANTHER" id="PTHR22017:SF0">
    <property type="entry name" value="PHOTORECEPTOR CILIUM ACTIN REGULATOR"/>
    <property type="match status" value="1"/>
</dbReference>
<evidence type="ECO:0000313" key="3">
    <source>
        <dbReference type="Proteomes" id="UP000694892"/>
    </source>
</evidence>
<dbReference type="Pfam" id="PF15449">
    <property type="entry name" value="Retinal"/>
    <property type="match status" value="2"/>
</dbReference>
<feature type="compositionally biased region" description="Low complexity" evidence="1">
    <location>
        <begin position="1095"/>
        <end position="1121"/>
    </location>
</feature>
<proteinExistence type="predicted"/>
<feature type="compositionally biased region" description="Polar residues" evidence="1">
    <location>
        <begin position="931"/>
        <end position="940"/>
    </location>
</feature>
<feature type="compositionally biased region" description="Acidic residues" evidence="1">
    <location>
        <begin position="440"/>
        <end position="451"/>
    </location>
</feature>
<organism evidence="2 3">
    <name type="scientific">Xenopus laevis</name>
    <name type="common">African clawed frog</name>
    <dbReference type="NCBI Taxonomy" id="8355"/>
    <lineage>
        <taxon>Eukaryota</taxon>
        <taxon>Metazoa</taxon>
        <taxon>Chordata</taxon>
        <taxon>Craniata</taxon>
        <taxon>Vertebrata</taxon>
        <taxon>Euteleostomi</taxon>
        <taxon>Amphibia</taxon>
        <taxon>Batrachia</taxon>
        <taxon>Anura</taxon>
        <taxon>Pipoidea</taxon>
        <taxon>Pipidae</taxon>
        <taxon>Xenopodinae</taxon>
        <taxon>Xenopus</taxon>
        <taxon>Xenopus</taxon>
    </lineage>
</organism>
<evidence type="ECO:0000313" key="2">
    <source>
        <dbReference type="EMBL" id="OCT79520.1"/>
    </source>
</evidence>
<dbReference type="GO" id="GO:0001917">
    <property type="term" value="C:photoreceptor inner segment"/>
    <property type="evidence" value="ECO:0007669"/>
    <property type="project" value="TreeGrafter"/>
</dbReference>
<feature type="compositionally biased region" description="Pro residues" evidence="1">
    <location>
        <begin position="1122"/>
        <end position="1135"/>
    </location>
</feature>
<reference evidence="3" key="1">
    <citation type="journal article" date="2016" name="Nature">
        <title>Genome evolution in the allotetraploid frog Xenopus laevis.</title>
        <authorList>
            <person name="Session A.M."/>
            <person name="Uno Y."/>
            <person name="Kwon T."/>
            <person name="Chapman J.A."/>
            <person name="Toyoda A."/>
            <person name="Takahashi S."/>
            <person name="Fukui A."/>
            <person name="Hikosaka A."/>
            <person name="Suzuki A."/>
            <person name="Kondo M."/>
            <person name="van Heeringen S.J."/>
            <person name="Quigley I."/>
            <person name="Heinz S."/>
            <person name="Ogino H."/>
            <person name="Ochi H."/>
            <person name="Hellsten U."/>
            <person name="Lyons J.B."/>
            <person name="Simakov O."/>
            <person name="Putnam N."/>
            <person name="Stites J."/>
            <person name="Kuroki Y."/>
            <person name="Tanaka T."/>
            <person name="Michiue T."/>
            <person name="Watanabe M."/>
            <person name="Bogdanovic O."/>
            <person name="Lister R."/>
            <person name="Georgiou G."/>
            <person name="Paranjpe S.S."/>
            <person name="van Kruijsbergen I."/>
            <person name="Shu S."/>
            <person name="Carlson J."/>
            <person name="Kinoshita T."/>
            <person name="Ohta Y."/>
            <person name="Mawaribuchi S."/>
            <person name="Jenkins J."/>
            <person name="Grimwood J."/>
            <person name="Schmutz J."/>
            <person name="Mitros T."/>
            <person name="Mozaffari S.V."/>
            <person name="Suzuki Y."/>
            <person name="Haramoto Y."/>
            <person name="Yamamoto T.S."/>
            <person name="Takagi C."/>
            <person name="Heald R."/>
            <person name="Miller K."/>
            <person name="Haudenschild C."/>
            <person name="Kitzman J."/>
            <person name="Nakayama T."/>
            <person name="Izutsu Y."/>
            <person name="Robert J."/>
            <person name="Fortriede J."/>
            <person name="Burns K."/>
            <person name="Lotay V."/>
            <person name="Karimi K."/>
            <person name="Yasuoka Y."/>
            <person name="Dichmann D.S."/>
            <person name="Flajnik M.F."/>
            <person name="Houston D.W."/>
            <person name="Shendure J."/>
            <person name="DuPasquier L."/>
            <person name="Vize P.D."/>
            <person name="Zorn A.M."/>
            <person name="Ito M."/>
            <person name="Marcotte E.M."/>
            <person name="Wallingford J.B."/>
            <person name="Ito Y."/>
            <person name="Asashima M."/>
            <person name="Ueno N."/>
            <person name="Matsuda Y."/>
            <person name="Veenstra G.J."/>
            <person name="Fujiyama A."/>
            <person name="Harland R.M."/>
            <person name="Taira M."/>
            <person name="Rokhsar D.S."/>
        </authorList>
    </citation>
    <scope>NUCLEOTIDE SEQUENCE [LARGE SCALE GENOMIC DNA]</scope>
    <source>
        <strain evidence="3">J</strain>
    </source>
</reference>
<dbReference type="PANTHER" id="PTHR22017">
    <property type="entry name" value="PHOTORECEPTOR CILIUM ACTIN REGULATOR"/>
    <property type="match status" value="1"/>
</dbReference>
<feature type="region of interest" description="Disordered" evidence="1">
    <location>
        <begin position="386"/>
        <end position="415"/>
    </location>
</feature>
<dbReference type="GO" id="GO:0035845">
    <property type="term" value="P:photoreceptor cell outer segment organization"/>
    <property type="evidence" value="ECO:0007669"/>
    <property type="project" value="TreeGrafter"/>
</dbReference>
<feature type="compositionally biased region" description="Polar residues" evidence="1">
    <location>
        <begin position="389"/>
        <end position="403"/>
    </location>
</feature>
<feature type="region of interest" description="Disordered" evidence="1">
    <location>
        <begin position="1167"/>
        <end position="1211"/>
    </location>
</feature>
<feature type="region of interest" description="Disordered" evidence="1">
    <location>
        <begin position="926"/>
        <end position="1146"/>
    </location>
</feature>